<sequence>MGTSTRGAGAISRLQLACRAIDAGPIVSLGPINDSHGCAPSLPRVTHPNAIRKQETLHESMAILGGALRCAKILTLLAGWDTGSGGLKSAALGLQPQMPRLRQFWATCRSLGALHSRAFTDAKGACISCISYMVCGLCKQTPASSAPQPIGRSPRARLGNTTRGHSSSLICSSDRDENRAGMTQNCHQEIASVLRTLAWTLSSSSDMANLIDTHRILRVSPTNPKSLNLHSLYHSLRGFAPSPCQSFSTAGQITWPRPQDRSAGNPVPST</sequence>
<evidence type="ECO:0000256" key="1">
    <source>
        <dbReference type="SAM" id="MobiDB-lite"/>
    </source>
</evidence>
<reference evidence="2" key="1">
    <citation type="submission" date="2021-03" db="EMBL/GenBank/DDBJ databases">
        <title>Comparative genomics and phylogenomic investigation of the class Geoglossomycetes provide insights into ecological specialization and systematics.</title>
        <authorList>
            <person name="Melie T."/>
            <person name="Pirro S."/>
            <person name="Miller A.N."/>
            <person name="Quandt A."/>
        </authorList>
    </citation>
    <scope>NUCLEOTIDE SEQUENCE</scope>
    <source>
        <strain evidence="2">CAQ_001_2017</strain>
    </source>
</reference>
<gene>
    <name evidence="2" type="ORF">GP486_005297</name>
</gene>
<organism evidence="2 3">
    <name type="scientific">Trichoglossum hirsutum</name>
    <dbReference type="NCBI Taxonomy" id="265104"/>
    <lineage>
        <taxon>Eukaryota</taxon>
        <taxon>Fungi</taxon>
        <taxon>Dikarya</taxon>
        <taxon>Ascomycota</taxon>
        <taxon>Pezizomycotina</taxon>
        <taxon>Geoglossomycetes</taxon>
        <taxon>Geoglossales</taxon>
        <taxon>Geoglossaceae</taxon>
        <taxon>Trichoglossum</taxon>
    </lineage>
</organism>
<evidence type="ECO:0000313" key="2">
    <source>
        <dbReference type="EMBL" id="KAH0556914.1"/>
    </source>
</evidence>
<keyword evidence="3" id="KW-1185">Reference proteome</keyword>
<name>A0A9P8RMJ2_9PEZI</name>
<dbReference type="EMBL" id="JAGHQM010000974">
    <property type="protein sequence ID" value="KAH0556914.1"/>
    <property type="molecule type" value="Genomic_DNA"/>
</dbReference>
<evidence type="ECO:0000313" key="3">
    <source>
        <dbReference type="Proteomes" id="UP000750711"/>
    </source>
</evidence>
<accession>A0A9P8RMJ2</accession>
<proteinExistence type="predicted"/>
<feature type="compositionally biased region" description="Polar residues" evidence="1">
    <location>
        <begin position="159"/>
        <end position="171"/>
    </location>
</feature>
<dbReference type="AlphaFoldDB" id="A0A9P8RMJ2"/>
<comment type="caution">
    <text evidence="2">The sequence shown here is derived from an EMBL/GenBank/DDBJ whole genome shotgun (WGS) entry which is preliminary data.</text>
</comment>
<dbReference type="Proteomes" id="UP000750711">
    <property type="component" value="Unassembled WGS sequence"/>
</dbReference>
<feature type="region of interest" description="Disordered" evidence="1">
    <location>
        <begin position="247"/>
        <end position="270"/>
    </location>
</feature>
<feature type="region of interest" description="Disordered" evidence="1">
    <location>
        <begin position="145"/>
        <end position="173"/>
    </location>
</feature>
<protein>
    <submittedName>
        <fullName evidence="2">Uncharacterized protein</fullName>
    </submittedName>
</protein>